<dbReference type="EMBL" id="JARBHB010000007">
    <property type="protein sequence ID" value="KAJ8880111.1"/>
    <property type="molecule type" value="Genomic_DNA"/>
</dbReference>
<keyword evidence="3" id="KW-1185">Reference proteome</keyword>
<organism evidence="2 3">
    <name type="scientific">Dryococelus australis</name>
    <dbReference type="NCBI Taxonomy" id="614101"/>
    <lineage>
        <taxon>Eukaryota</taxon>
        <taxon>Metazoa</taxon>
        <taxon>Ecdysozoa</taxon>
        <taxon>Arthropoda</taxon>
        <taxon>Hexapoda</taxon>
        <taxon>Insecta</taxon>
        <taxon>Pterygota</taxon>
        <taxon>Neoptera</taxon>
        <taxon>Polyneoptera</taxon>
        <taxon>Phasmatodea</taxon>
        <taxon>Verophasmatodea</taxon>
        <taxon>Anareolatae</taxon>
        <taxon>Phasmatidae</taxon>
        <taxon>Eurycanthinae</taxon>
        <taxon>Dryococelus</taxon>
    </lineage>
</organism>
<name>A0ABQ9H737_9NEOP</name>
<evidence type="ECO:0000313" key="2">
    <source>
        <dbReference type="EMBL" id="KAJ8880111.1"/>
    </source>
</evidence>
<proteinExistence type="predicted"/>
<accession>A0ABQ9H737</accession>
<feature type="region of interest" description="Disordered" evidence="1">
    <location>
        <begin position="385"/>
        <end position="404"/>
    </location>
</feature>
<evidence type="ECO:0000256" key="1">
    <source>
        <dbReference type="SAM" id="MobiDB-lite"/>
    </source>
</evidence>
<feature type="compositionally biased region" description="Basic residues" evidence="1">
    <location>
        <begin position="393"/>
        <end position="402"/>
    </location>
</feature>
<dbReference type="Proteomes" id="UP001159363">
    <property type="component" value="Chromosome 6"/>
</dbReference>
<gene>
    <name evidence="2" type="ORF">PR048_020734</name>
</gene>
<sequence>MGMAAWCSLTGSPMSQQDIARSHTARVSLLVSMLPLVNHHSKCNSATHDSCAIVSWFVFVYATHSVHVTTATWWREVTCFAWGNVEEHDGATSSRRVVEVTGQGAGGWRSETSSSLIGGCVVRVTSGVWLSTLHLAPLLRAVFPPASQRLQYLLPPYCLQHTASAPYLYSFYSIQAMGYHTRGLAGKLTLSNITASPTMLPNANFGIFFQCIALHNLHGANASPHEKGSSYRPPSHAGVHFEHKRKLDRRIATGDNQLAMMQVAAPISSISNVINEVPAHMKHSKSLHKGNSTSIVGPTMGDIPDLGYLTPSRHENDLEAHTCADSSYLTLCDCTCEKTILKHFQTTERRRTAKRQRHDGGVRSAIHTGDTSLRRTSWSTVRMEQRRNEMAGKRKIPVKTRRPAASSGHDFHLRISSKFEPRTRIENYSFWAELSRAIDRNFGARHKLISRGTLHKGSALHFGSTLHRCSFFLFKTSLPRQSSGLTDHPTTTRFPACWCSGRQPIITLASHQGELGSISGRVTGFSQVGLVPDDAIGRRVLSGYHLVACYLTSPSPNQLLFHSLPEFTTPLTDANSSLNTFHSLTRPHKYGLPTPLCSPPHHLKHLTDVNTSFNELHPISFIITDGLLPHHPAPAISTYPSPILLPFSAPFPVLAPPPPHTDPILLQHILTLAVPLCHMPSPSPHS</sequence>
<evidence type="ECO:0000313" key="3">
    <source>
        <dbReference type="Proteomes" id="UP001159363"/>
    </source>
</evidence>
<protein>
    <submittedName>
        <fullName evidence="2">Uncharacterized protein</fullName>
    </submittedName>
</protein>
<comment type="caution">
    <text evidence="2">The sequence shown here is derived from an EMBL/GenBank/DDBJ whole genome shotgun (WGS) entry which is preliminary data.</text>
</comment>
<reference evidence="2 3" key="1">
    <citation type="submission" date="2023-02" db="EMBL/GenBank/DDBJ databases">
        <title>LHISI_Scaffold_Assembly.</title>
        <authorList>
            <person name="Stuart O.P."/>
            <person name="Cleave R."/>
            <person name="Magrath M.J.L."/>
            <person name="Mikheyev A.S."/>
        </authorList>
    </citation>
    <scope>NUCLEOTIDE SEQUENCE [LARGE SCALE GENOMIC DNA]</scope>
    <source>
        <strain evidence="2">Daus_M_001</strain>
        <tissue evidence="2">Leg muscle</tissue>
    </source>
</reference>